<dbReference type="AlphaFoldDB" id="A0A261GCU5"/>
<reference evidence="6 7" key="1">
    <citation type="journal article" date="2017" name="BMC Genomics">
        <title>Comparative genomic and phylogenomic analyses of the Bifidobacteriaceae family.</title>
        <authorList>
            <person name="Lugli G.A."/>
            <person name="Milani C."/>
            <person name="Turroni F."/>
            <person name="Duranti S."/>
            <person name="Mancabelli L."/>
            <person name="Mangifesta M."/>
            <person name="Ferrario C."/>
            <person name="Modesto M."/>
            <person name="Mattarelli P."/>
            <person name="Jiri K."/>
            <person name="van Sinderen D."/>
            <person name="Ventura M."/>
        </authorList>
    </citation>
    <scope>NUCLEOTIDE SEQUENCE [LARGE SCALE GENOMIC DNA]</scope>
    <source>
        <strain evidence="6 7">LMG 28769</strain>
    </source>
</reference>
<evidence type="ECO:0000313" key="6">
    <source>
        <dbReference type="EMBL" id="OZG68786.1"/>
    </source>
</evidence>
<evidence type="ECO:0000256" key="3">
    <source>
        <dbReference type="ARBA" id="ARBA00022801"/>
    </source>
</evidence>
<dbReference type="PANTHER" id="PTHR10429:SF0">
    <property type="entry name" value="DNA-3-METHYLADENINE GLYCOSYLASE"/>
    <property type="match status" value="1"/>
</dbReference>
<dbReference type="EC" id="3.2.2.-" evidence="5"/>
<keyword evidence="3 5" id="KW-0378">Hydrolase</keyword>
<dbReference type="InterPro" id="IPR036995">
    <property type="entry name" value="MPG_sf"/>
</dbReference>
<dbReference type="PANTHER" id="PTHR10429">
    <property type="entry name" value="DNA-3-METHYLADENINE GLYCOSYLASE"/>
    <property type="match status" value="1"/>
</dbReference>
<comment type="similarity">
    <text evidence="1 5">Belongs to the DNA glycosylase MPG family.</text>
</comment>
<dbReference type="CDD" id="cd00540">
    <property type="entry name" value="AAG"/>
    <property type="match status" value="1"/>
</dbReference>
<dbReference type="Gene3D" id="3.10.300.10">
    <property type="entry name" value="Methylpurine-DNA glycosylase (MPG)"/>
    <property type="match status" value="1"/>
</dbReference>
<evidence type="ECO:0000256" key="5">
    <source>
        <dbReference type="HAMAP-Rule" id="MF_00527"/>
    </source>
</evidence>
<comment type="caution">
    <text evidence="6">The sequence shown here is derived from an EMBL/GenBank/DDBJ whole genome shotgun (WGS) entry which is preliminary data.</text>
</comment>
<dbReference type="InterPro" id="IPR003180">
    <property type="entry name" value="MPG"/>
</dbReference>
<dbReference type="RefSeq" id="WP_094692106.1">
    <property type="nucleotide sequence ID" value="NZ_JBDNSV010000008.1"/>
</dbReference>
<dbReference type="GeneID" id="98294785"/>
<dbReference type="GO" id="GO:0006284">
    <property type="term" value="P:base-excision repair"/>
    <property type="evidence" value="ECO:0007669"/>
    <property type="project" value="InterPro"/>
</dbReference>
<accession>A0A261GCU5</accession>
<evidence type="ECO:0000256" key="2">
    <source>
        <dbReference type="ARBA" id="ARBA00022763"/>
    </source>
</evidence>
<keyword evidence="7" id="KW-1185">Reference proteome</keyword>
<dbReference type="GO" id="GO:0003905">
    <property type="term" value="F:alkylbase DNA N-glycosylase activity"/>
    <property type="evidence" value="ECO:0007669"/>
    <property type="project" value="InterPro"/>
</dbReference>
<evidence type="ECO:0000256" key="1">
    <source>
        <dbReference type="ARBA" id="ARBA00009232"/>
    </source>
</evidence>
<dbReference type="EMBL" id="MWXA01000001">
    <property type="protein sequence ID" value="OZG68786.1"/>
    <property type="molecule type" value="Genomic_DNA"/>
</dbReference>
<organism evidence="6 7">
    <name type="scientific">Bifidobacterium aquikefiri</name>
    <dbReference type="NCBI Taxonomy" id="1653207"/>
    <lineage>
        <taxon>Bacteria</taxon>
        <taxon>Bacillati</taxon>
        <taxon>Actinomycetota</taxon>
        <taxon>Actinomycetes</taxon>
        <taxon>Bifidobacteriales</taxon>
        <taxon>Bifidobacteriaceae</taxon>
        <taxon>Bifidobacterium</taxon>
    </lineage>
</organism>
<dbReference type="GO" id="GO:0003677">
    <property type="term" value="F:DNA binding"/>
    <property type="evidence" value="ECO:0007669"/>
    <property type="project" value="InterPro"/>
</dbReference>
<dbReference type="Proteomes" id="UP000216451">
    <property type="component" value="Unassembled WGS sequence"/>
</dbReference>
<evidence type="ECO:0000313" key="7">
    <source>
        <dbReference type="Proteomes" id="UP000216451"/>
    </source>
</evidence>
<dbReference type="Pfam" id="PF02245">
    <property type="entry name" value="Pur_DNA_glyco"/>
    <property type="match status" value="1"/>
</dbReference>
<dbReference type="NCBIfam" id="TIGR00567">
    <property type="entry name" value="3mg"/>
    <property type="match status" value="1"/>
</dbReference>
<name>A0A261GCU5_9BIFI</name>
<proteinExistence type="inferred from homology"/>
<keyword evidence="4 5" id="KW-0234">DNA repair</keyword>
<dbReference type="HAMAP" id="MF_00527">
    <property type="entry name" value="3MGH"/>
    <property type="match status" value="1"/>
</dbReference>
<keyword evidence="2 5" id="KW-0227">DNA damage</keyword>
<dbReference type="SUPFAM" id="SSF50486">
    <property type="entry name" value="FMT C-terminal domain-like"/>
    <property type="match status" value="1"/>
</dbReference>
<dbReference type="InterPro" id="IPR011034">
    <property type="entry name" value="Formyl_transferase-like_C_sf"/>
</dbReference>
<protein>
    <recommendedName>
        <fullName evidence="5">Putative 3-methyladenine DNA glycosylase</fullName>
        <ecNumber evidence="5">3.2.2.-</ecNumber>
    </recommendedName>
</protein>
<dbReference type="NCBIfam" id="NF002003">
    <property type="entry name" value="PRK00802.1-3"/>
    <property type="match status" value="1"/>
</dbReference>
<sequence>MQLARSDLAFLEGSADEAAQGLLGCVLSSDIGGFHTSVRIVETEAYDQDDPASHAFHGLSRRNRALFGPAGHAYIYVSHGIYHCCNITAGVEGYGAGALIRAVEPIDGIDVLQSRRAKNAVELTNGPAKLCQALGIDMSLYGHDFTSSPLVLRYAALRRGERIVRTPRVGITKATERLRRFVIANNPYVSKAPRSIRNRSEFLL</sequence>
<evidence type="ECO:0000256" key="4">
    <source>
        <dbReference type="ARBA" id="ARBA00023204"/>
    </source>
</evidence>
<gene>
    <name evidence="6" type="ORF">BAQU_0087</name>
</gene>
<dbReference type="OrthoDB" id="9794313at2"/>